<keyword evidence="2" id="KW-1185">Reference proteome</keyword>
<accession>A0ABM8W794</accession>
<organism evidence="1 2">
    <name type="scientific">Gigaspora margarita</name>
    <dbReference type="NCBI Taxonomy" id="4874"/>
    <lineage>
        <taxon>Eukaryota</taxon>
        <taxon>Fungi</taxon>
        <taxon>Fungi incertae sedis</taxon>
        <taxon>Mucoromycota</taxon>
        <taxon>Glomeromycotina</taxon>
        <taxon>Glomeromycetes</taxon>
        <taxon>Diversisporales</taxon>
        <taxon>Gigasporaceae</taxon>
        <taxon>Gigaspora</taxon>
    </lineage>
</organism>
<name>A0ABM8W794_GIGMA</name>
<sequence length="155" mass="18137">MRRKCKEFVDTDSFIEDRVTNLTRTLYAWNNPAFSPEFEGLQSDGTYVNNFILSAIRATLKCLPPRKSTYISSSERKSSISADRKRNRRFGNHEIDGVKLWRETNDGMYWTRKGCKPDKDNSDVHRYYHLYESTIPIQQSDLSVVSKFIETLLII</sequence>
<reference evidence="1 2" key="1">
    <citation type="submission" date="2021-06" db="EMBL/GenBank/DDBJ databases">
        <authorList>
            <person name="Kallberg Y."/>
            <person name="Tangrot J."/>
            <person name="Rosling A."/>
        </authorList>
    </citation>
    <scope>NUCLEOTIDE SEQUENCE [LARGE SCALE GENOMIC DNA]</scope>
    <source>
        <strain evidence="1 2">120-4 pot B 10/14</strain>
    </source>
</reference>
<comment type="caution">
    <text evidence="1">The sequence shown here is derived from an EMBL/GenBank/DDBJ whole genome shotgun (WGS) entry which is preliminary data.</text>
</comment>
<gene>
    <name evidence="1" type="ORF">GMARGA_LOCUS4227</name>
</gene>
<dbReference type="Proteomes" id="UP000789901">
    <property type="component" value="Unassembled WGS sequence"/>
</dbReference>
<proteinExistence type="predicted"/>
<dbReference type="EMBL" id="CAJVQB010001635">
    <property type="protein sequence ID" value="CAG8544057.1"/>
    <property type="molecule type" value="Genomic_DNA"/>
</dbReference>
<protein>
    <submittedName>
        <fullName evidence="1">25328_t:CDS:1</fullName>
    </submittedName>
</protein>
<evidence type="ECO:0000313" key="1">
    <source>
        <dbReference type="EMBL" id="CAG8544057.1"/>
    </source>
</evidence>
<evidence type="ECO:0000313" key="2">
    <source>
        <dbReference type="Proteomes" id="UP000789901"/>
    </source>
</evidence>